<dbReference type="InterPro" id="IPR012938">
    <property type="entry name" value="Glc/Sorbosone_DH"/>
</dbReference>
<organism evidence="2 3">
    <name type="scientific">Pinctada imbricata</name>
    <name type="common">Atlantic pearl-oyster</name>
    <name type="synonym">Pinctada martensii</name>
    <dbReference type="NCBI Taxonomy" id="66713"/>
    <lineage>
        <taxon>Eukaryota</taxon>
        <taxon>Metazoa</taxon>
        <taxon>Spiralia</taxon>
        <taxon>Lophotrochozoa</taxon>
        <taxon>Mollusca</taxon>
        <taxon>Bivalvia</taxon>
        <taxon>Autobranchia</taxon>
        <taxon>Pteriomorphia</taxon>
        <taxon>Pterioida</taxon>
        <taxon>Pterioidea</taxon>
        <taxon>Pteriidae</taxon>
        <taxon>Pinctada</taxon>
    </lineage>
</organism>
<name>A0AA89BYF6_PINIB</name>
<dbReference type="PANTHER" id="PTHR19328">
    <property type="entry name" value="HEDGEHOG-INTERACTING PROTEIN"/>
    <property type="match status" value="1"/>
</dbReference>
<evidence type="ECO:0000313" key="2">
    <source>
        <dbReference type="EMBL" id="KAK3092322.1"/>
    </source>
</evidence>
<dbReference type="EMBL" id="VSWD01000009">
    <property type="protein sequence ID" value="KAK3092322.1"/>
    <property type="molecule type" value="Genomic_DNA"/>
</dbReference>
<dbReference type="AlphaFoldDB" id="A0AA89BYF6"/>
<reference evidence="2" key="1">
    <citation type="submission" date="2019-08" db="EMBL/GenBank/DDBJ databases">
        <title>The improved chromosome-level genome for the pearl oyster Pinctada fucata martensii using PacBio sequencing and Hi-C.</title>
        <authorList>
            <person name="Zheng Z."/>
        </authorList>
    </citation>
    <scope>NUCLEOTIDE SEQUENCE</scope>
    <source>
        <strain evidence="2">ZZ-2019</strain>
        <tissue evidence="2">Adductor muscle</tissue>
    </source>
</reference>
<dbReference type="Pfam" id="PF07995">
    <property type="entry name" value="GSDH"/>
    <property type="match status" value="1"/>
</dbReference>
<proteinExistence type="predicted"/>
<comment type="caution">
    <text evidence="2">The sequence shown here is derived from an EMBL/GenBank/DDBJ whole genome shotgun (WGS) entry which is preliminary data.</text>
</comment>
<evidence type="ECO:0000313" key="3">
    <source>
        <dbReference type="Proteomes" id="UP001186944"/>
    </source>
</evidence>
<protein>
    <recommendedName>
        <fullName evidence="1">Glucose/Sorbosone dehydrogenase domain-containing protein</fullName>
    </recommendedName>
</protein>
<dbReference type="SUPFAM" id="SSF50952">
    <property type="entry name" value="Soluble quinoprotein glucose dehydrogenase"/>
    <property type="match status" value="1"/>
</dbReference>
<dbReference type="InterPro" id="IPR011041">
    <property type="entry name" value="Quinoprot_gluc/sorb_DH_b-prop"/>
</dbReference>
<dbReference type="Gene3D" id="2.120.10.30">
    <property type="entry name" value="TolB, C-terminal domain"/>
    <property type="match status" value="1"/>
</dbReference>
<dbReference type="Proteomes" id="UP001186944">
    <property type="component" value="Unassembled WGS sequence"/>
</dbReference>
<accession>A0AA89BYF6</accession>
<dbReference type="InterPro" id="IPR011042">
    <property type="entry name" value="6-blade_b-propeller_TolB-like"/>
</dbReference>
<sequence length="449" mass="49679">MFAVKEKGLSDRSVRILILLLAISSGIVFSENSCVCLKSIFNKTSQPISAQQQNGGEKRIYVAEQRGTIYSYTSSWTGRTLVANLSSKVVYRNDLQDERGLLGFALHPNFTTNRKFYTYSVRLFNNEQFSFVTEMVIGNNGVADINAEKRLLVIKQPHELRNGGQLFFGKDRYLYIAVGDGGVHGEIDANATMAQDGSSLLGKILRIDVDGSHFDPTGSTIKGYSNPSDNPFFSNSSVRSEIYATGFRNPWRCSVDKENGEIYCGDLGSSFQEEIDVLQKGGNYGWNFREGTKCMMGNCNNKNDILPIYSYEHGSVGGAVIGGFVYRGSTISYLNGKYLYADVRRMKMYTLTKTNNASSSSVLEVCPQNQCPCDARDKPVLILSFAQDNEGELYLLTTSAFDGRSVNDPILRILPKQSGKPGKQGALGLVNRTVELEQRGKTTSHYSDT</sequence>
<dbReference type="PANTHER" id="PTHR19328:SF13">
    <property type="entry name" value="HIPL1 PROTEIN"/>
    <property type="match status" value="1"/>
</dbReference>
<feature type="domain" description="Glucose/Sorbosone dehydrogenase" evidence="1">
    <location>
        <begin position="57"/>
        <end position="357"/>
    </location>
</feature>
<gene>
    <name evidence="2" type="ORF">FSP39_001285</name>
</gene>
<keyword evidence="3" id="KW-1185">Reference proteome</keyword>
<evidence type="ECO:0000259" key="1">
    <source>
        <dbReference type="Pfam" id="PF07995"/>
    </source>
</evidence>